<organism evidence="2 3">
    <name type="scientific">Chryseobacterium oncorhynchi</name>
    <dbReference type="NCBI Taxonomy" id="741074"/>
    <lineage>
        <taxon>Bacteria</taxon>
        <taxon>Pseudomonadati</taxon>
        <taxon>Bacteroidota</taxon>
        <taxon>Flavobacteriia</taxon>
        <taxon>Flavobacteriales</taxon>
        <taxon>Weeksellaceae</taxon>
        <taxon>Chryseobacterium group</taxon>
        <taxon>Chryseobacterium</taxon>
    </lineage>
</organism>
<keyword evidence="1" id="KW-0812">Transmembrane</keyword>
<evidence type="ECO:0000256" key="1">
    <source>
        <dbReference type="SAM" id="Phobius"/>
    </source>
</evidence>
<feature type="transmembrane region" description="Helical" evidence="1">
    <location>
        <begin position="12"/>
        <end position="35"/>
    </location>
</feature>
<dbReference type="OrthoDB" id="4578823at2"/>
<comment type="caution">
    <text evidence="2">The sequence shown here is derived from an EMBL/GenBank/DDBJ whole genome shotgun (WGS) entry which is preliminary data.</text>
</comment>
<protein>
    <recommendedName>
        <fullName evidence="4">Transmembrane Fragile-X-F protein</fullName>
    </recommendedName>
</protein>
<dbReference type="RefSeq" id="WP_109623108.1">
    <property type="nucleotide sequence ID" value="NZ_PPEI02000005.1"/>
</dbReference>
<evidence type="ECO:0000313" key="3">
    <source>
        <dbReference type="Proteomes" id="UP000236182"/>
    </source>
</evidence>
<dbReference type="EMBL" id="PPEI02000005">
    <property type="protein sequence ID" value="PWN62287.1"/>
    <property type="molecule type" value="Genomic_DNA"/>
</dbReference>
<evidence type="ECO:0008006" key="4">
    <source>
        <dbReference type="Google" id="ProtNLM"/>
    </source>
</evidence>
<evidence type="ECO:0000313" key="2">
    <source>
        <dbReference type="EMBL" id="PWN62287.1"/>
    </source>
</evidence>
<dbReference type="Proteomes" id="UP000236182">
    <property type="component" value="Unassembled WGS sequence"/>
</dbReference>
<keyword evidence="1" id="KW-1133">Transmembrane helix</keyword>
<dbReference type="AlphaFoldDB" id="A0A316WLZ9"/>
<feature type="transmembrane region" description="Helical" evidence="1">
    <location>
        <begin position="41"/>
        <end position="66"/>
    </location>
</feature>
<keyword evidence="1" id="KW-0472">Membrane</keyword>
<sequence length="72" mass="8313">MSNTTNTNYGISFPALLGIVFIVLKLTHVIDWSWWWVTAPFWGSFALAVLIFIIYGIALLFGLFLIHIKRKR</sequence>
<keyword evidence="3" id="KW-1185">Reference proteome</keyword>
<proteinExistence type="predicted"/>
<accession>A0A316WLZ9</accession>
<gene>
    <name evidence="2" type="ORF">C1638_017495</name>
</gene>
<name>A0A316WLZ9_9FLAO</name>
<reference evidence="2" key="1">
    <citation type="submission" date="2018-04" db="EMBL/GenBank/DDBJ databases">
        <title>Draft Genome Sequences of Chryseobacterium lactis NCTC11390T isolated from milk, Chryseobacterium oncorhynchi 701B-08T from rainbow trout, and Chryseobacterium viscerum 687B-08T from diseased fish.</title>
        <authorList>
            <person name="Jeong J.-J."/>
            <person name="Lee Y.J."/>
            <person name="Pathiraja D."/>
            <person name="Park B."/>
            <person name="Choi I.-G."/>
            <person name="Kim K.D."/>
        </authorList>
    </citation>
    <scope>NUCLEOTIDE SEQUENCE [LARGE SCALE GENOMIC DNA]</scope>
    <source>
        <strain evidence="2">701B-08</strain>
    </source>
</reference>